<proteinExistence type="predicted"/>
<evidence type="ECO:0000256" key="1">
    <source>
        <dbReference type="SAM" id="SignalP"/>
    </source>
</evidence>
<dbReference type="PROSITE" id="PS51257">
    <property type="entry name" value="PROKAR_LIPOPROTEIN"/>
    <property type="match status" value="1"/>
</dbReference>
<keyword evidence="1" id="KW-0732">Signal</keyword>
<dbReference type="OrthoDB" id="196674at2"/>
<dbReference type="STRING" id="583355.Caka_3024"/>
<sequence length="166" mass="18454">MMKRKFSLIASFLSLCAMCVLSGCWQGDDVENMVVPEIMLEVRGMEYGAMRDREIVLPDGVTKIRVERSPIIGAKDIVNVEMVKVDLGVALLVQMSERGGRELYRRSVTSHGSRLVFMANGQAMGARRIDGAISDGQLYTFVSMTEEELGQMVLDIKASLPVIHRK</sequence>
<evidence type="ECO:0000313" key="3">
    <source>
        <dbReference type="Proteomes" id="UP000000925"/>
    </source>
</evidence>
<dbReference type="EMBL" id="CP001998">
    <property type="protein sequence ID" value="ADE56037.1"/>
    <property type="molecule type" value="Genomic_DNA"/>
</dbReference>
<gene>
    <name evidence="2" type="ordered locus">Caka_3024</name>
</gene>
<dbReference type="Proteomes" id="UP000000925">
    <property type="component" value="Chromosome"/>
</dbReference>
<dbReference type="AlphaFoldDB" id="D5EHZ7"/>
<feature type="chain" id="PRO_5003070726" description="Lipoprotein" evidence="1">
    <location>
        <begin position="23"/>
        <end position="166"/>
    </location>
</feature>
<evidence type="ECO:0000313" key="2">
    <source>
        <dbReference type="EMBL" id="ADE56037.1"/>
    </source>
</evidence>
<evidence type="ECO:0008006" key="4">
    <source>
        <dbReference type="Google" id="ProtNLM"/>
    </source>
</evidence>
<feature type="signal peptide" evidence="1">
    <location>
        <begin position="1"/>
        <end position="22"/>
    </location>
</feature>
<name>D5EHZ7_CORAD</name>
<dbReference type="HOGENOM" id="CLU_1599926_0_0_0"/>
<keyword evidence="3" id="KW-1185">Reference proteome</keyword>
<organism evidence="2 3">
    <name type="scientific">Coraliomargarita akajimensis (strain DSM 45221 / IAM 15411 / JCM 23193 / KCTC 12865 / 04OKA010-24)</name>
    <dbReference type="NCBI Taxonomy" id="583355"/>
    <lineage>
        <taxon>Bacteria</taxon>
        <taxon>Pseudomonadati</taxon>
        <taxon>Verrucomicrobiota</taxon>
        <taxon>Opitutia</taxon>
        <taxon>Puniceicoccales</taxon>
        <taxon>Coraliomargaritaceae</taxon>
        <taxon>Coraliomargarita</taxon>
    </lineage>
</organism>
<dbReference type="RefSeq" id="WP_013044753.1">
    <property type="nucleotide sequence ID" value="NC_014008.1"/>
</dbReference>
<protein>
    <recommendedName>
        <fullName evidence="4">Lipoprotein</fullName>
    </recommendedName>
</protein>
<dbReference type="eggNOG" id="ENOG502ZCPB">
    <property type="taxonomic scope" value="Bacteria"/>
</dbReference>
<reference evidence="2 3" key="1">
    <citation type="journal article" date="2010" name="Stand. Genomic Sci.">
        <title>Complete genome sequence of Coraliomargarita akajimensis type strain (04OKA010-24).</title>
        <authorList>
            <person name="Mavromatis K."/>
            <person name="Abt B."/>
            <person name="Brambilla E."/>
            <person name="Lapidus A."/>
            <person name="Copeland A."/>
            <person name="Deshpande S."/>
            <person name="Nolan M."/>
            <person name="Lucas S."/>
            <person name="Tice H."/>
            <person name="Cheng J.F."/>
            <person name="Han C."/>
            <person name="Detter J.C."/>
            <person name="Woyke T."/>
            <person name="Goodwin L."/>
            <person name="Pitluck S."/>
            <person name="Held B."/>
            <person name="Brettin T."/>
            <person name="Tapia R."/>
            <person name="Ivanova N."/>
            <person name="Mikhailova N."/>
            <person name="Pati A."/>
            <person name="Liolios K."/>
            <person name="Chen A."/>
            <person name="Palaniappan K."/>
            <person name="Land M."/>
            <person name="Hauser L."/>
            <person name="Chang Y.J."/>
            <person name="Jeffries C.D."/>
            <person name="Rohde M."/>
            <person name="Goker M."/>
            <person name="Bristow J."/>
            <person name="Eisen J.A."/>
            <person name="Markowitz V."/>
            <person name="Hugenholtz P."/>
            <person name="Klenk H.P."/>
            <person name="Kyrpides N.C."/>
        </authorList>
    </citation>
    <scope>NUCLEOTIDE SEQUENCE [LARGE SCALE GENOMIC DNA]</scope>
    <source>
        <strain evidence="3">DSM 45221 / IAM 15411 / JCM 23193 / KCTC 12865</strain>
    </source>
</reference>
<accession>D5EHZ7</accession>
<dbReference type="KEGG" id="caa:Caka_3024"/>